<dbReference type="AlphaFoldDB" id="A0A0S4LA97"/>
<sequence length="220" mass="24034">MGRCEGAMISYRIAHVSCVLLVLATGGCISFRGGSEVAHTYQLNLEGAQRVMQAADGNGPVIHLSPPQAEPGFETPRMVYLKRPYELEYFATNQWADTPANMVAPLLAQSLSQSGILRDVVFLPSSVPGDYRLDVYGLALQQEFFQVPSRIRVTVRAQLVDLQLSTIVGMQHFEAVEPAPSENAYGGVVAANRAVAVLLDQITVWLRECVGHSPTCRRSM</sequence>
<dbReference type="STRING" id="1742972.COMA1_10817"/>
<dbReference type="Pfam" id="PF03886">
    <property type="entry name" value="ABC_trans_aux"/>
    <property type="match status" value="1"/>
</dbReference>
<organism evidence="2 3">
    <name type="scientific">Candidatus Nitrospira nitrosa</name>
    <dbReference type="NCBI Taxonomy" id="1742972"/>
    <lineage>
        <taxon>Bacteria</taxon>
        <taxon>Pseudomonadati</taxon>
        <taxon>Nitrospirota</taxon>
        <taxon>Nitrospiria</taxon>
        <taxon>Nitrospirales</taxon>
        <taxon>Nitrospiraceae</taxon>
        <taxon>Nitrospira</taxon>
    </lineage>
</organism>
<dbReference type="Proteomes" id="UP000199032">
    <property type="component" value="Unassembled WGS sequence"/>
</dbReference>
<dbReference type="SUPFAM" id="SSF159594">
    <property type="entry name" value="XCC0632-like"/>
    <property type="match status" value="1"/>
</dbReference>
<evidence type="ECO:0000313" key="2">
    <source>
        <dbReference type="EMBL" id="CUS32795.1"/>
    </source>
</evidence>
<name>A0A0S4LA97_9BACT</name>
<proteinExistence type="predicted"/>
<keyword evidence="3" id="KW-1185">Reference proteome</keyword>
<protein>
    <submittedName>
        <fullName evidence="2">Putative ABC-type transport system, auxiliary component</fullName>
    </submittedName>
</protein>
<reference evidence="2 3" key="1">
    <citation type="submission" date="2015-10" db="EMBL/GenBank/DDBJ databases">
        <authorList>
            <person name="Gilbert D.G."/>
        </authorList>
    </citation>
    <scope>NUCLEOTIDE SEQUENCE [LARGE SCALE GENOMIC DNA]</scope>
    <source>
        <strain evidence="2">COMA1</strain>
    </source>
</reference>
<gene>
    <name evidence="2" type="ORF">COMA1_10817</name>
</gene>
<dbReference type="PROSITE" id="PS51257">
    <property type="entry name" value="PROKAR_LIPOPROTEIN"/>
    <property type="match status" value="1"/>
</dbReference>
<dbReference type="Gene3D" id="3.40.50.10610">
    <property type="entry name" value="ABC-type transport auxiliary lipoprotein component"/>
    <property type="match status" value="1"/>
</dbReference>
<accession>A0A0S4LA97</accession>
<evidence type="ECO:0000313" key="3">
    <source>
        <dbReference type="Proteomes" id="UP000199032"/>
    </source>
</evidence>
<dbReference type="OrthoDB" id="5624722at2"/>
<dbReference type="InterPro" id="IPR005586">
    <property type="entry name" value="ABC_trans_aux"/>
</dbReference>
<dbReference type="EMBL" id="CZQA01000001">
    <property type="protein sequence ID" value="CUS32795.1"/>
    <property type="molecule type" value="Genomic_DNA"/>
</dbReference>
<evidence type="ECO:0000259" key="1">
    <source>
        <dbReference type="Pfam" id="PF03886"/>
    </source>
</evidence>
<dbReference type="RefSeq" id="WP_090744044.1">
    <property type="nucleotide sequence ID" value="NZ_CZQA01000001.1"/>
</dbReference>
<feature type="domain" description="ABC-type transport auxiliary lipoprotein component" evidence="1">
    <location>
        <begin position="41"/>
        <end position="202"/>
    </location>
</feature>